<sequence>MTATRERFGSVPHTYVVCTQDNMIRPALQRRFVREIDAVSQHATKVVDLESSHSPFLSQPAVLAEAIASAW</sequence>
<dbReference type="Gene3D" id="3.40.50.1820">
    <property type="entry name" value="alpha/beta hydrolase"/>
    <property type="match status" value="1"/>
</dbReference>
<evidence type="ECO:0000313" key="2">
    <source>
        <dbReference type="EMBL" id="MDP9829620.1"/>
    </source>
</evidence>
<keyword evidence="3" id="KW-1185">Reference proteome</keyword>
<gene>
    <name evidence="2" type="ORF">J2S57_005369</name>
</gene>
<dbReference type="InterPro" id="IPR000073">
    <property type="entry name" value="AB_hydrolase_1"/>
</dbReference>
<dbReference type="PANTHER" id="PTHR37017:SF11">
    <property type="entry name" value="ESTERASE_LIPASE_THIOESTERASE DOMAIN-CONTAINING PROTEIN"/>
    <property type="match status" value="1"/>
</dbReference>
<name>A0ABT9PBS6_9ACTN</name>
<organism evidence="2 3">
    <name type="scientific">Kineosporia succinea</name>
    <dbReference type="NCBI Taxonomy" id="84632"/>
    <lineage>
        <taxon>Bacteria</taxon>
        <taxon>Bacillati</taxon>
        <taxon>Actinomycetota</taxon>
        <taxon>Actinomycetes</taxon>
        <taxon>Kineosporiales</taxon>
        <taxon>Kineosporiaceae</taxon>
        <taxon>Kineosporia</taxon>
    </lineage>
</organism>
<dbReference type="SUPFAM" id="SSF53474">
    <property type="entry name" value="alpha/beta-Hydrolases"/>
    <property type="match status" value="1"/>
</dbReference>
<dbReference type="InterPro" id="IPR052897">
    <property type="entry name" value="Sec-Metab_Biosynth_Hydrolase"/>
</dbReference>
<protein>
    <submittedName>
        <fullName evidence="2">Pimeloyl-ACP methyl ester carboxylesterase</fullName>
    </submittedName>
</protein>
<dbReference type="PANTHER" id="PTHR37017">
    <property type="entry name" value="AB HYDROLASE-1 DOMAIN-CONTAINING PROTEIN-RELATED"/>
    <property type="match status" value="1"/>
</dbReference>
<proteinExistence type="predicted"/>
<comment type="caution">
    <text evidence="2">The sequence shown here is derived from an EMBL/GenBank/DDBJ whole genome shotgun (WGS) entry which is preliminary data.</text>
</comment>
<feature type="domain" description="AB hydrolase-1" evidence="1">
    <location>
        <begin position="6"/>
        <end position="66"/>
    </location>
</feature>
<dbReference type="InterPro" id="IPR029058">
    <property type="entry name" value="AB_hydrolase_fold"/>
</dbReference>
<evidence type="ECO:0000313" key="3">
    <source>
        <dbReference type="Proteomes" id="UP001235712"/>
    </source>
</evidence>
<dbReference type="Proteomes" id="UP001235712">
    <property type="component" value="Unassembled WGS sequence"/>
</dbReference>
<dbReference type="Pfam" id="PF12697">
    <property type="entry name" value="Abhydrolase_6"/>
    <property type="match status" value="1"/>
</dbReference>
<accession>A0ABT9PBS6</accession>
<dbReference type="EMBL" id="JAUSQZ010000001">
    <property type="protein sequence ID" value="MDP9829620.1"/>
    <property type="molecule type" value="Genomic_DNA"/>
</dbReference>
<evidence type="ECO:0000259" key="1">
    <source>
        <dbReference type="Pfam" id="PF12697"/>
    </source>
</evidence>
<reference evidence="2 3" key="1">
    <citation type="submission" date="2023-07" db="EMBL/GenBank/DDBJ databases">
        <title>Sequencing the genomes of 1000 actinobacteria strains.</title>
        <authorList>
            <person name="Klenk H.-P."/>
        </authorList>
    </citation>
    <scope>NUCLEOTIDE SEQUENCE [LARGE SCALE GENOMIC DNA]</scope>
    <source>
        <strain evidence="2 3">DSM 44388</strain>
    </source>
</reference>